<proteinExistence type="predicted"/>
<evidence type="ECO:0000256" key="1">
    <source>
        <dbReference type="SAM" id="Phobius"/>
    </source>
</evidence>
<accession>A0A1E5LI40</accession>
<dbReference type="Proteomes" id="UP000095209">
    <property type="component" value="Unassembled WGS sequence"/>
</dbReference>
<feature type="transmembrane region" description="Helical" evidence="1">
    <location>
        <begin position="29"/>
        <end position="49"/>
    </location>
</feature>
<keyword evidence="1" id="KW-0812">Transmembrane</keyword>
<reference evidence="2 3" key="1">
    <citation type="submission" date="2016-08" db="EMBL/GenBank/DDBJ databases">
        <title>Genome of Bacillus solimangrovi GH2-4.</title>
        <authorList>
            <person name="Lim S."/>
            <person name="Kim B.-C."/>
        </authorList>
    </citation>
    <scope>NUCLEOTIDE SEQUENCE [LARGE SCALE GENOMIC DNA]</scope>
    <source>
        <strain evidence="2 3">GH2-4</strain>
    </source>
</reference>
<keyword evidence="3" id="KW-1185">Reference proteome</keyword>
<sequence>MNLIKTFFQCFHALKKTALFRFQSIGKTIGFVFFMMFLTSLPIGLIMFFEVNNIINYTTNEFIEDTPDFHFENGILISDMDEAIIQEHDSNTYIFDTTGNIHPKDILKYENAVALLPNEVIYVRNEKLQKFEYDMLLPETMTKVEFIDLINKVKQWLFIITPFLFIIMYLYFTALKFIDICILAFIGLALKKWMYRYLNYSQLWRMSVYAITIPTSIFSLSLAFQIMIPSGFLFYWLLAIYCLMKVINGVPKKRT</sequence>
<gene>
    <name evidence="2" type="ORF">BFG57_11900</name>
</gene>
<evidence type="ECO:0008006" key="4">
    <source>
        <dbReference type="Google" id="ProtNLM"/>
    </source>
</evidence>
<dbReference type="OrthoDB" id="1903376at2"/>
<dbReference type="Pfam" id="PF06691">
    <property type="entry name" value="DUF1189"/>
    <property type="match status" value="1"/>
</dbReference>
<protein>
    <recommendedName>
        <fullName evidence="4">DUF1189 domain-containing protein</fullName>
    </recommendedName>
</protein>
<dbReference type="RefSeq" id="WP_069716306.1">
    <property type="nucleotide sequence ID" value="NZ_MJEH01000010.1"/>
</dbReference>
<dbReference type="AlphaFoldDB" id="A0A1E5LI40"/>
<dbReference type="STRING" id="1305675.BFG57_11900"/>
<feature type="transmembrane region" description="Helical" evidence="1">
    <location>
        <begin position="233"/>
        <end position="250"/>
    </location>
</feature>
<keyword evidence="1" id="KW-0472">Membrane</keyword>
<organism evidence="2 3">
    <name type="scientific">Bacillus solimangrovi</name>
    <dbReference type="NCBI Taxonomy" id="1305675"/>
    <lineage>
        <taxon>Bacteria</taxon>
        <taxon>Bacillati</taxon>
        <taxon>Bacillota</taxon>
        <taxon>Bacilli</taxon>
        <taxon>Bacillales</taxon>
        <taxon>Bacillaceae</taxon>
        <taxon>Bacillus</taxon>
    </lineage>
</organism>
<evidence type="ECO:0000313" key="3">
    <source>
        <dbReference type="Proteomes" id="UP000095209"/>
    </source>
</evidence>
<dbReference type="EMBL" id="MJEH01000010">
    <property type="protein sequence ID" value="OEH93731.1"/>
    <property type="molecule type" value="Genomic_DNA"/>
</dbReference>
<keyword evidence="1" id="KW-1133">Transmembrane helix</keyword>
<feature type="transmembrane region" description="Helical" evidence="1">
    <location>
        <begin position="206"/>
        <end position="227"/>
    </location>
</feature>
<dbReference type="InterPro" id="IPR009574">
    <property type="entry name" value="DUF1189"/>
</dbReference>
<evidence type="ECO:0000313" key="2">
    <source>
        <dbReference type="EMBL" id="OEH93731.1"/>
    </source>
</evidence>
<name>A0A1E5LI40_9BACI</name>
<comment type="caution">
    <text evidence="2">The sequence shown here is derived from an EMBL/GenBank/DDBJ whole genome shotgun (WGS) entry which is preliminary data.</text>
</comment>